<dbReference type="AlphaFoldDB" id="A0A022VQ62"/>
<protein>
    <submittedName>
        <fullName evidence="1">Uncharacterized protein</fullName>
    </submittedName>
</protein>
<dbReference type="HOGENOM" id="CLU_1908181_0_0_1"/>
<dbReference type="EMBL" id="KK207935">
    <property type="protein sequence ID" value="EZF48106.1"/>
    <property type="molecule type" value="Genomic_DNA"/>
</dbReference>
<organism evidence="1">
    <name type="scientific">Trichophyton rubrum CBS 288.86</name>
    <dbReference type="NCBI Taxonomy" id="1215330"/>
    <lineage>
        <taxon>Eukaryota</taxon>
        <taxon>Fungi</taxon>
        <taxon>Dikarya</taxon>
        <taxon>Ascomycota</taxon>
        <taxon>Pezizomycotina</taxon>
        <taxon>Eurotiomycetes</taxon>
        <taxon>Eurotiomycetidae</taxon>
        <taxon>Onygenales</taxon>
        <taxon>Arthrodermataceae</taxon>
        <taxon>Trichophyton</taxon>
    </lineage>
</organism>
<dbReference type="Proteomes" id="UP000023758">
    <property type="component" value="Unassembled WGS sequence"/>
</dbReference>
<proteinExistence type="predicted"/>
<accession>A0A022VQ62</accession>
<gene>
    <name evidence="1" type="ORF">H103_08203</name>
</gene>
<reference evidence="1" key="1">
    <citation type="submission" date="2014-02" db="EMBL/GenBank/DDBJ databases">
        <title>The Genome Sequence of Trichophyton rubrum (morphotype fischeri) CBS 288.86.</title>
        <authorList>
            <consortium name="The Broad Institute Genomics Platform"/>
            <person name="Cuomo C.A."/>
            <person name="White T.C."/>
            <person name="Graser Y."/>
            <person name="Martinez-Rossi N."/>
            <person name="Heitman J."/>
            <person name="Young S.K."/>
            <person name="Zeng Q."/>
            <person name="Gargeya S."/>
            <person name="Abouelleil A."/>
            <person name="Alvarado L."/>
            <person name="Chapman S.B."/>
            <person name="Gainer-Dewar J."/>
            <person name="Goldberg J."/>
            <person name="Griggs A."/>
            <person name="Gujja S."/>
            <person name="Hansen M."/>
            <person name="Howarth C."/>
            <person name="Imamovic A."/>
            <person name="Larimer J."/>
            <person name="Martinez D."/>
            <person name="Murphy C."/>
            <person name="Pearson M.D."/>
            <person name="Persinoti G."/>
            <person name="Poon T."/>
            <person name="Priest M."/>
            <person name="Roberts A.D."/>
            <person name="Saif S."/>
            <person name="Shea T.D."/>
            <person name="Sykes S.N."/>
            <person name="Wortman J."/>
            <person name="Nusbaum C."/>
            <person name="Birren B."/>
        </authorList>
    </citation>
    <scope>NUCLEOTIDE SEQUENCE [LARGE SCALE GENOMIC DNA]</scope>
    <source>
        <strain evidence="1">CBS 288.86</strain>
    </source>
</reference>
<sequence length="133" mass="14507">MTIGWGRFDDGDADASPSVPSITFTYMRLLRTRIRHASILLLPSSPPLNHHIFLHLLHTQQKGVLIDFNSLHSSHLLCSTGSTSQKYLPLHLSSTPSPCCVGHMQSCSCAGQMGTHPEESAEHVFSALPGTMD</sequence>
<name>A0A022VQ62_TRIRU</name>
<evidence type="ECO:0000313" key="1">
    <source>
        <dbReference type="EMBL" id="EZF48106.1"/>
    </source>
</evidence>